<reference evidence="1" key="1">
    <citation type="submission" date="2019-11" db="EMBL/GenBank/DDBJ databases">
        <authorList>
            <person name="Liu Y."/>
            <person name="Hou J."/>
            <person name="Li T.-Q."/>
            <person name="Guan C.-H."/>
            <person name="Wu X."/>
            <person name="Wu H.-Z."/>
            <person name="Ling F."/>
            <person name="Zhang R."/>
            <person name="Shi X.-G."/>
            <person name="Ren J.-P."/>
            <person name="Chen E.-F."/>
            <person name="Sun J.-M."/>
        </authorList>
    </citation>
    <scope>NUCLEOTIDE SEQUENCE</scope>
    <source>
        <strain evidence="1">Adult_tree_wgs_1</strain>
        <tissue evidence="1">Leaves</tissue>
    </source>
</reference>
<gene>
    <name evidence="1" type="ORF">RHSIM_Rhsim06G0041700</name>
</gene>
<evidence type="ECO:0000313" key="2">
    <source>
        <dbReference type="Proteomes" id="UP000626092"/>
    </source>
</evidence>
<accession>A0A834GSC0</accession>
<dbReference type="Proteomes" id="UP000626092">
    <property type="component" value="Unassembled WGS sequence"/>
</dbReference>
<comment type="caution">
    <text evidence="1">The sequence shown here is derived from an EMBL/GenBank/DDBJ whole genome shotgun (WGS) entry which is preliminary data.</text>
</comment>
<proteinExistence type="predicted"/>
<keyword evidence="2" id="KW-1185">Reference proteome</keyword>
<organism evidence="1 2">
    <name type="scientific">Rhododendron simsii</name>
    <name type="common">Sims's rhododendron</name>
    <dbReference type="NCBI Taxonomy" id="118357"/>
    <lineage>
        <taxon>Eukaryota</taxon>
        <taxon>Viridiplantae</taxon>
        <taxon>Streptophyta</taxon>
        <taxon>Embryophyta</taxon>
        <taxon>Tracheophyta</taxon>
        <taxon>Spermatophyta</taxon>
        <taxon>Magnoliopsida</taxon>
        <taxon>eudicotyledons</taxon>
        <taxon>Gunneridae</taxon>
        <taxon>Pentapetalae</taxon>
        <taxon>asterids</taxon>
        <taxon>Ericales</taxon>
        <taxon>Ericaceae</taxon>
        <taxon>Ericoideae</taxon>
        <taxon>Rhodoreae</taxon>
        <taxon>Rhododendron</taxon>
    </lineage>
</organism>
<dbReference type="AlphaFoldDB" id="A0A834GSC0"/>
<sequence>MVETGNHQHQPPAVAIAAPPLQQPLGGGKGPVYGPTEQLTQLHYCIHSNPSWRQSLSLSLFPSRFCSYWVFSMKFLDSVAVQSVCQHSGVAKNMH</sequence>
<dbReference type="EMBL" id="WJXA01000006">
    <property type="protein sequence ID" value="KAF7140935.1"/>
    <property type="molecule type" value="Genomic_DNA"/>
</dbReference>
<evidence type="ECO:0000313" key="1">
    <source>
        <dbReference type="EMBL" id="KAF7140935.1"/>
    </source>
</evidence>
<name>A0A834GSC0_RHOSS</name>
<protein>
    <submittedName>
        <fullName evidence="1">Uncharacterized protein</fullName>
    </submittedName>
</protein>